<dbReference type="SUPFAM" id="SSF51735">
    <property type="entry name" value="NAD(P)-binding Rossmann-fold domains"/>
    <property type="match status" value="1"/>
</dbReference>
<reference evidence="1" key="2">
    <citation type="submission" date="2021-04" db="EMBL/GenBank/DDBJ databases">
        <authorList>
            <person name="Gilroy R."/>
        </authorList>
    </citation>
    <scope>NUCLEOTIDE SEQUENCE</scope>
    <source>
        <strain evidence="1">Gambia15-2214</strain>
    </source>
</reference>
<dbReference type="EMBL" id="JAHLFV010000247">
    <property type="protein sequence ID" value="MBU3851063.1"/>
    <property type="molecule type" value="Genomic_DNA"/>
</dbReference>
<dbReference type="Proteomes" id="UP000823914">
    <property type="component" value="Unassembled WGS sequence"/>
</dbReference>
<proteinExistence type="predicted"/>
<evidence type="ECO:0000313" key="1">
    <source>
        <dbReference type="EMBL" id="MBU3851063.1"/>
    </source>
</evidence>
<organism evidence="1 2">
    <name type="scientific">Candidatus Treponema excrementipullorum</name>
    <dbReference type="NCBI Taxonomy" id="2838768"/>
    <lineage>
        <taxon>Bacteria</taxon>
        <taxon>Pseudomonadati</taxon>
        <taxon>Spirochaetota</taxon>
        <taxon>Spirochaetia</taxon>
        <taxon>Spirochaetales</taxon>
        <taxon>Treponemataceae</taxon>
        <taxon>Treponema</taxon>
    </lineage>
</organism>
<comment type="caution">
    <text evidence="1">The sequence shown here is derived from an EMBL/GenBank/DDBJ whole genome shotgun (WGS) entry which is preliminary data.</text>
</comment>
<evidence type="ECO:0000313" key="2">
    <source>
        <dbReference type="Proteomes" id="UP000823914"/>
    </source>
</evidence>
<sequence>MGKTTLIVGKEAPAGNVFAEVAMKHQRSVVLSVGQEEKESDEQQNLPSTSWNIVPWNRTSSLSARSFIVKGEHFLTDITEFIVIFDANWYLSDFNTLNPTTCSRASDSMITSYFFMVSEIMSHIKKQGHGSVIFLFKSLPTVDLATKKEGEEKNRILVSASAAAFRGLAESVALEYASQEYSKVLLAKADSGIDDTRFATWLFEALDSPNTHGAKIDSRNGPQWLKLSNKPSSGFSFFKR</sequence>
<dbReference type="AlphaFoldDB" id="A0A9E2L3D2"/>
<gene>
    <name evidence="1" type="ORF">IAA16_10885</name>
</gene>
<dbReference type="InterPro" id="IPR036291">
    <property type="entry name" value="NAD(P)-bd_dom_sf"/>
</dbReference>
<accession>A0A9E2L3D2</accession>
<name>A0A9E2L3D2_9SPIR</name>
<reference evidence="1" key="1">
    <citation type="journal article" date="2021" name="PeerJ">
        <title>Extensive microbial diversity within the chicken gut microbiome revealed by metagenomics and culture.</title>
        <authorList>
            <person name="Gilroy R."/>
            <person name="Ravi A."/>
            <person name="Getino M."/>
            <person name="Pursley I."/>
            <person name="Horton D.L."/>
            <person name="Alikhan N.F."/>
            <person name="Baker D."/>
            <person name="Gharbi K."/>
            <person name="Hall N."/>
            <person name="Watson M."/>
            <person name="Adriaenssens E.M."/>
            <person name="Foster-Nyarko E."/>
            <person name="Jarju S."/>
            <person name="Secka A."/>
            <person name="Antonio M."/>
            <person name="Oren A."/>
            <person name="Chaudhuri R.R."/>
            <person name="La Ragione R."/>
            <person name="Hildebrand F."/>
            <person name="Pallen M.J."/>
        </authorList>
    </citation>
    <scope>NUCLEOTIDE SEQUENCE</scope>
    <source>
        <strain evidence="1">Gambia15-2214</strain>
    </source>
</reference>
<protein>
    <submittedName>
        <fullName evidence="1">Uncharacterized protein</fullName>
    </submittedName>
</protein>